<dbReference type="InterPro" id="IPR050097">
    <property type="entry name" value="Ferredoxin-NADP_redctase_2"/>
</dbReference>
<sequence length="279" mass="29416">MTYDVIVIGGGPAGLSGAVALGRALRSVLVIDSGAPRNAKADGIHNFLTRDGMTPAEFHAAGRAEVKKYGGELVDGEVVAVRRAGSTFHVRLADGSAHEARRLLVTAGLVDVLPDIPGLAERWGETVLHCPYCHGYEVRGRAIGVLGDAEKVRLWSQWSKDVVQLAVDDVAAVENGGVRLKDGSFVARDYLVVTTRMEARGGFLEEIGLRPVEHPMGIGSYIPAVDPSGRTEVPGVWVAGNIADPMAQVITSAGAGLTAGAMINFDLINAQDEARDSSR</sequence>
<accession>A0ABQ3Y6U7</accession>
<keyword evidence="1" id="KW-0285">Flavoprotein</keyword>
<comment type="caution">
    <text evidence="5">The sequence shown here is derived from an EMBL/GenBank/DDBJ whole genome shotgun (WGS) entry which is preliminary data.</text>
</comment>
<dbReference type="Pfam" id="PF07992">
    <property type="entry name" value="Pyr_redox_2"/>
    <property type="match status" value="1"/>
</dbReference>
<dbReference type="PRINTS" id="PR00469">
    <property type="entry name" value="PNDRDTASEII"/>
</dbReference>
<dbReference type="EMBL" id="BOMI01000083">
    <property type="protein sequence ID" value="GID75709.1"/>
    <property type="molecule type" value="Genomic_DNA"/>
</dbReference>
<protein>
    <submittedName>
        <fullName evidence="5">Oxidoreductase</fullName>
    </submittedName>
</protein>
<dbReference type="RefSeq" id="WP_203766582.1">
    <property type="nucleotide sequence ID" value="NZ_BAAABO010000016.1"/>
</dbReference>
<reference evidence="5 6" key="1">
    <citation type="submission" date="2021-01" db="EMBL/GenBank/DDBJ databases">
        <title>Whole genome shotgun sequence of Actinoplanes deccanensis NBRC 13994.</title>
        <authorList>
            <person name="Komaki H."/>
            <person name="Tamura T."/>
        </authorList>
    </citation>
    <scope>NUCLEOTIDE SEQUENCE [LARGE SCALE GENOMIC DNA]</scope>
    <source>
        <strain evidence="5 6">NBRC 13994</strain>
    </source>
</reference>
<gene>
    <name evidence="5" type="ORF">Ade02nite_43500</name>
</gene>
<evidence type="ECO:0000313" key="5">
    <source>
        <dbReference type="EMBL" id="GID75709.1"/>
    </source>
</evidence>
<organism evidence="5 6">
    <name type="scientific">Paractinoplanes deccanensis</name>
    <dbReference type="NCBI Taxonomy" id="113561"/>
    <lineage>
        <taxon>Bacteria</taxon>
        <taxon>Bacillati</taxon>
        <taxon>Actinomycetota</taxon>
        <taxon>Actinomycetes</taxon>
        <taxon>Micromonosporales</taxon>
        <taxon>Micromonosporaceae</taxon>
        <taxon>Paractinoplanes</taxon>
    </lineage>
</organism>
<comment type="catalytic activity">
    <reaction evidence="3">
        <text>[thioredoxin]-dithiol + NADP(+) = [thioredoxin]-disulfide + NADPH + H(+)</text>
        <dbReference type="Rhea" id="RHEA:20345"/>
        <dbReference type="Rhea" id="RHEA-COMP:10698"/>
        <dbReference type="Rhea" id="RHEA-COMP:10700"/>
        <dbReference type="ChEBI" id="CHEBI:15378"/>
        <dbReference type="ChEBI" id="CHEBI:29950"/>
        <dbReference type="ChEBI" id="CHEBI:50058"/>
        <dbReference type="ChEBI" id="CHEBI:57783"/>
        <dbReference type="ChEBI" id="CHEBI:58349"/>
        <dbReference type="EC" id="1.8.1.9"/>
    </reaction>
</comment>
<name>A0ABQ3Y6U7_9ACTN</name>
<dbReference type="InterPro" id="IPR036188">
    <property type="entry name" value="FAD/NAD-bd_sf"/>
</dbReference>
<evidence type="ECO:0000259" key="4">
    <source>
        <dbReference type="Pfam" id="PF07992"/>
    </source>
</evidence>
<evidence type="ECO:0000256" key="3">
    <source>
        <dbReference type="ARBA" id="ARBA00048132"/>
    </source>
</evidence>
<keyword evidence="6" id="KW-1185">Reference proteome</keyword>
<dbReference type="SUPFAM" id="SSF51905">
    <property type="entry name" value="FAD/NAD(P)-binding domain"/>
    <property type="match status" value="1"/>
</dbReference>
<keyword evidence="2" id="KW-0560">Oxidoreductase</keyword>
<dbReference type="Gene3D" id="3.50.50.60">
    <property type="entry name" value="FAD/NAD(P)-binding domain"/>
    <property type="match status" value="2"/>
</dbReference>
<evidence type="ECO:0000256" key="1">
    <source>
        <dbReference type="ARBA" id="ARBA00022630"/>
    </source>
</evidence>
<dbReference type="PANTHER" id="PTHR48105">
    <property type="entry name" value="THIOREDOXIN REDUCTASE 1-RELATED-RELATED"/>
    <property type="match status" value="1"/>
</dbReference>
<dbReference type="PRINTS" id="PR00368">
    <property type="entry name" value="FADPNR"/>
</dbReference>
<dbReference type="Proteomes" id="UP000609879">
    <property type="component" value="Unassembled WGS sequence"/>
</dbReference>
<evidence type="ECO:0000256" key="2">
    <source>
        <dbReference type="ARBA" id="ARBA00023002"/>
    </source>
</evidence>
<evidence type="ECO:0000313" key="6">
    <source>
        <dbReference type="Proteomes" id="UP000609879"/>
    </source>
</evidence>
<feature type="domain" description="FAD/NAD(P)-binding" evidence="4">
    <location>
        <begin position="3"/>
        <end position="134"/>
    </location>
</feature>
<dbReference type="InterPro" id="IPR023753">
    <property type="entry name" value="FAD/NAD-binding_dom"/>
</dbReference>
<proteinExistence type="predicted"/>